<dbReference type="GeneID" id="80544359"/>
<accession>A0AAX3AAR7</accession>
<keyword evidence="1" id="KW-1133">Transmembrane helix</keyword>
<dbReference type="SUPFAM" id="SSF161008">
    <property type="entry name" value="Viral glycoprotein ectodomain-like"/>
    <property type="match status" value="1"/>
</dbReference>
<evidence type="ECO:0000256" key="1">
    <source>
        <dbReference type="SAM" id="Phobius"/>
    </source>
</evidence>
<keyword evidence="1" id="KW-0472">Membrane</keyword>
<protein>
    <submittedName>
        <fullName evidence="2">Non-structural transmembrane protein</fullName>
    </submittedName>
</protein>
<reference evidence="2 3" key="1">
    <citation type="journal article" date="2022" name="Infect. Genet. Evol.">
        <title>Identification of two novel ephemeroviruses in pigs infected by classical swine fever virus.</title>
        <authorList>
            <person name="Wu Q."/>
            <person name="Yang Z."/>
            <person name="Lu Z."/>
            <person name="Mi S."/>
            <person name="Feng Y."/>
            <person name="He B."/>
            <person name="Zhu G."/>
            <person name="Gong W."/>
            <person name="Tu C."/>
        </authorList>
    </citation>
    <scope>NUCLEOTIDE SEQUENCE [LARGE SCALE GENOMIC DNA]</scope>
    <source>
        <strain evidence="2">HeN10</strain>
    </source>
</reference>
<keyword evidence="3" id="KW-1185">Reference proteome</keyword>
<feature type="transmembrane region" description="Helical" evidence="1">
    <location>
        <begin position="544"/>
        <end position="565"/>
    </location>
</feature>
<dbReference type="KEGG" id="vg:80544359"/>
<organism evidence="2 3">
    <name type="scientific">Porcine ephemerovirus 1</name>
    <dbReference type="NCBI Taxonomy" id="2928256"/>
    <lineage>
        <taxon>Viruses</taxon>
        <taxon>Riboviria</taxon>
        <taxon>Orthornavirae</taxon>
        <taxon>Negarnaviricota</taxon>
        <taxon>Haploviricotina</taxon>
        <taxon>Monjiviricetes</taxon>
        <taxon>Mononegavirales</taxon>
        <taxon>Rhabdoviridae</taxon>
        <taxon>Alpharhabdovirinae</taxon>
        <taxon>Ephemerovirus</taxon>
        <taxon>Ephemerovirus henan</taxon>
    </lineage>
</organism>
<dbReference type="Proteomes" id="UP001157328">
    <property type="component" value="Segment"/>
</dbReference>
<keyword evidence="1 2" id="KW-0812">Transmembrane</keyword>
<evidence type="ECO:0000313" key="2">
    <source>
        <dbReference type="EMBL" id="UNP42111.1"/>
    </source>
</evidence>
<evidence type="ECO:0000313" key="3">
    <source>
        <dbReference type="Proteomes" id="UP001157328"/>
    </source>
</evidence>
<proteinExistence type="predicted"/>
<sequence>MKASNLIIKTWLWFNWFLGLIKGQWINLPTNCEVDSQSHQDIYENLCRVDDHRYKILGEDLDRINWLNVGKICTPNPEKSRKVQGKVCQRVITNTQCISQISSDYIIKETKSVKTLTKKECFNHLNEFHESKLINPYYPPPYCKSGETLNNTLIFYQLKEIEGLELPQHGADHYIFPNNYTIEHVISAKWEIMNKKYWLSDYCDINNWDCVGGKLNITIDLRKGISWEDIQYMLLKWDLLYEEPGMFRSIKSGTCMTSYCGHNVIRLTDGIRIKVENPASLPHLPRCNESNEVEIPHRERPGVFSTTGIQYLIKARDEACQEISKRLIRGQPVSWVRLEKLNPLLPGVGFGYGFEEFYGFYGPVTQPRSVRVKGLIRYKCIFTPSLIKYDGKSTYYRPYGHTDWMKYLLNETVNETQRERWDFSDANKDGRTRYGINGIFERDGKITFPWSRFLNILINDINGKVLRFYENLMRYDSYIEKEHKYKNKTGNSTKDDYDYYYYSVTESTIEPTGKVIPNETRPTVILPTHPTVLISKPDGSDKTLFIVMIIIAILFFLAVGSYCLFA</sequence>
<dbReference type="EMBL" id="OK086697">
    <property type="protein sequence ID" value="UNP42111.1"/>
    <property type="molecule type" value="Viral_cRNA"/>
</dbReference>
<name>A0AAX3AAR7_9RHAB</name>
<dbReference type="RefSeq" id="YP_010805459.1">
    <property type="nucleotide sequence ID" value="NC_077153.1"/>
</dbReference>